<keyword evidence="2" id="KW-0732">Signal</keyword>
<dbReference type="PROSITE" id="PS51257">
    <property type="entry name" value="PROKAR_LIPOPROTEIN"/>
    <property type="match status" value="1"/>
</dbReference>
<evidence type="ECO:0000313" key="4">
    <source>
        <dbReference type="Proteomes" id="UP000479114"/>
    </source>
</evidence>
<dbReference type="PANTHER" id="PTHR43649">
    <property type="entry name" value="ARABINOSE-BINDING PROTEIN-RELATED"/>
    <property type="match status" value="1"/>
</dbReference>
<evidence type="ECO:0000256" key="1">
    <source>
        <dbReference type="SAM" id="MobiDB-lite"/>
    </source>
</evidence>
<evidence type="ECO:0000313" key="3">
    <source>
        <dbReference type="EMBL" id="QHW33575.1"/>
    </source>
</evidence>
<proteinExistence type="predicted"/>
<dbReference type="KEGG" id="prz:GZH47_24110"/>
<dbReference type="AlphaFoldDB" id="A0A6C0P551"/>
<dbReference type="InterPro" id="IPR006059">
    <property type="entry name" value="SBP"/>
</dbReference>
<dbReference type="InterPro" id="IPR050490">
    <property type="entry name" value="Bact_solute-bd_prot1"/>
</dbReference>
<sequence>MKRMKKLGLTLSSGILVASMVLSLAACGSDTNNSANTPDSTPNTPDSTATNGAGSLPDFAKFQGAKLTYWHPFSSTYIKSINDNMVVQEMEKRTGIKVDYVTPPSGQESDAFNLMIASGELPDIIPDQGYKGGGLKAVQDGVYLKLNDLIPKYAPNYAAVLAQNPDFAKQAKEDDGTIWSFKMLQTDEEPSWAGPAIRKDYLDELGLQVPKTIDDWTNVLKALKDKKKLETPMLLQLKSKFGAAEAFAGTFGSSYSQFLNKNGTVVYGPIEPGFKDFLTLMNQWYKEGLIDKDFATRDDTSADAQVTSGKAGAVAVAFYGSFGPWATSGKATNPNYNLVPTTYPVLKEGDDPAKTIHVGNKNWYSKGSDIAISAKSKNVEAALRWLDYRYSAEGFMLFNYGVEGVSYNWVDGPMKKKDGSGFFPPALSERIKTQHPEFTDLLTKNPDGVDFWTAIDKYKSLYEAYLRNPLSYVMAPEVYDAMDKWSTPAKDYNLPPLSSTDEEVNVNAEVMTQINTYREEMVYKFIMGEEPIDDFDQYVAQIKKMGIDKMIKITQDQLERYNNR</sequence>
<feature type="compositionally biased region" description="Low complexity" evidence="1">
    <location>
        <begin position="31"/>
        <end position="51"/>
    </location>
</feature>
<feature type="region of interest" description="Disordered" evidence="1">
    <location>
        <begin position="31"/>
        <end position="52"/>
    </location>
</feature>
<dbReference type="SUPFAM" id="SSF53850">
    <property type="entry name" value="Periplasmic binding protein-like II"/>
    <property type="match status" value="1"/>
</dbReference>
<name>A0A6C0P551_9BACL</name>
<accession>A0A6C0P551</accession>
<dbReference type="Gene3D" id="3.40.190.10">
    <property type="entry name" value="Periplasmic binding protein-like II"/>
    <property type="match status" value="2"/>
</dbReference>
<feature type="signal peptide" evidence="2">
    <location>
        <begin position="1"/>
        <end position="28"/>
    </location>
</feature>
<evidence type="ECO:0000256" key="2">
    <source>
        <dbReference type="SAM" id="SignalP"/>
    </source>
</evidence>
<reference evidence="3 4" key="1">
    <citation type="submission" date="2020-02" db="EMBL/GenBank/DDBJ databases">
        <title>Paenibacillus sp. nov., isolated from rhizosphere soil of tomato.</title>
        <authorList>
            <person name="Weon H.-Y."/>
            <person name="Lee S.A."/>
        </authorList>
    </citation>
    <scope>NUCLEOTIDE SEQUENCE [LARGE SCALE GENOMIC DNA]</scope>
    <source>
        <strain evidence="3 4">14171R-81</strain>
    </source>
</reference>
<protein>
    <submittedName>
        <fullName evidence="3">Extracellular solute-binding protein</fullName>
    </submittedName>
</protein>
<dbReference type="Proteomes" id="UP000479114">
    <property type="component" value="Chromosome"/>
</dbReference>
<dbReference type="PANTHER" id="PTHR43649:SF17">
    <property type="entry name" value="ABC TRANSPORTER SOLUTE BINDING PROTEIN-SUGAR TRANSPORT"/>
    <property type="match status" value="1"/>
</dbReference>
<organism evidence="3 4">
    <name type="scientific">Paenibacillus rhizovicinus</name>
    <dbReference type="NCBI Taxonomy" id="2704463"/>
    <lineage>
        <taxon>Bacteria</taxon>
        <taxon>Bacillati</taxon>
        <taxon>Bacillota</taxon>
        <taxon>Bacilli</taxon>
        <taxon>Bacillales</taxon>
        <taxon>Paenibacillaceae</taxon>
        <taxon>Paenibacillus</taxon>
    </lineage>
</organism>
<keyword evidence="4" id="KW-1185">Reference proteome</keyword>
<dbReference type="EMBL" id="CP048286">
    <property type="protein sequence ID" value="QHW33575.1"/>
    <property type="molecule type" value="Genomic_DNA"/>
</dbReference>
<dbReference type="RefSeq" id="WP_162643573.1">
    <property type="nucleotide sequence ID" value="NZ_CP048286.1"/>
</dbReference>
<gene>
    <name evidence="3" type="ORF">GZH47_24110</name>
</gene>
<dbReference type="Pfam" id="PF01547">
    <property type="entry name" value="SBP_bac_1"/>
    <property type="match status" value="1"/>
</dbReference>
<feature type="chain" id="PRO_5039333427" evidence="2">
    <location>
        <begin position="29"/>
        <end position="564"/>
    </location>
</feature>